<dbReference type="PANTHER" id="PTHR11579">
    <property type="entry name" value="PROTEIN-L-ISOASPARTATE O-METHYLTRANSFERASE"/>
    <property type="match status" value="1"/>
</dbReference>
<dbReference type="GO" id="GO:0005737">
    <property type="term" value="C:cytoplasm"/>
    <property type="evidence" value="ECO:0007669"/>
    <property type="project" value="UniProtKB-SubCell"/>
</dbReference>
<accession>A0A1D7YK84</accession>
<protein>
    <recommendedName>
        <fullName evidence="4">Protein-L-isoaspartate O-methyltransferase</fullName>
        <ecNumber evidence="3">2.1.1.77</ecNumber>
    </recommendedName>
    <alternativeName>
        <fullName evidence="11">L-isoaspartyl protein carboxyl methyltransferase</fullName>
    </alternativeName>
    <alternativeName>
        <fullName evidence="9">Protein L-isoaspartyl methyltransferase</fullName>
    </alternativeName>
    <alternativeName>
        <fullName evidence="10">Protein-beta-aspartate methyltransferase</fullName>
    </alternativeName>
</protein>
<keyword evidence="8" id="KW-0949">S-adenosyl-L-methionine</keyword>
<dbReference type="EMBL" id="CP017248">
    <property type="protein sequence ID" value="AOR35956.1"/>
    <property type="molecule type" value="Genomic_DNA"/>
</dbReference>
<name>A0A1D7YK84_9ACTN</name>
<dbReference type="Pfam" id="PF01135">
    <property type="entry name" value="PCMT"/>
    <property type="match status" value="1"/>
</dbReference>
<proteinExistence type="inferred from homology"/>
<dbReference type="GO" id="GO:0032259">
    <property type="term" value="P:methylation"/>
    <property type="evidence" value="ECO:0007669"/>
    <property type="project" value="UniProtKB-KW"/>
</dbReference>
<gene>
    <name evidence="12" type="ORF">BFF78_37250</name>
</gene>
<dbReference type="AlphaFoldDB" id="A0A1D7YK84"/>
<evidence type="ECO:0000256" key="11">
    <source>
        <dbReference type="ARBA" id="ARBA00031350"/>
    </source>
</evidence>
<evidence type="ECO:0000256" key="7">
    <source>
        <dbReference type="ARBA" id="ARBA00022679"/>
    </source>
</evidence>
<evidence type="ECO:0000256" key="3">
    <source>
        <dbReference type="ARBA" id="ARBA00011890"/>
    </source>
</evidence>
<dbReference type="CDD" id="cd02440">
    <property type="entry name" value="AdoMet_MTases"/>
    <property type="match status" value="1"/>
</dbReference>
<evidence type="ECO:0000256" key="6">
    <source>
        <dbReference type="ARBA" id="ARBA00022603"/>
    </source>
</evidence>
<evidence type="ECO:0000256" key="2">
    <source>
        <dbReference type="ARBA" id="ARBA00005369"/>
    </source>
</evidence>
<dbReference type="GO" id="GO:0004719">
    <property type="term" value="F:protein-L-isoaspartate (D-aspartate) O-methyltransferase activity"/>
    <property type="evidence" value="ECO:0007669"/>
    <property type="project" value="UniProtKB-EC"/>
</dbReference>
<dbReference type="PANTHER" id="PTHR11579:SF0">
    <property type="entry name" value="PROTEIN-L-ISOASPARTATE(D-ASPARTATE) O-METHYLTRANSFERASE"/>
    <property type="match status" value="1"/>
</dbReference>
<keyword evidence="6" id="KW-0489">Methyltransferase</keyword>
<comment type="similarity">
    <text evidence="2">Belongs to the methyltransferase superfamily. L-isoaspartyl/D-aspartyl protein methyltransferase family.</text>
</comment>
<keyword evidence="13" id="KW-1185">Reference proteome</keyword>
<dbReference type="InterPro" id="IPR029063">
    <property type="entry name" value="SAM-dependent_MTases_sf"/>
</dbReference>
<dbReference type="EC" id="2.1.1.77" evidence="3"/>
<evidence type="ECO:0000313" key="13">
    <source>
        <dbReference type="Proteomes" id="UP000094960"/>
    </source>
</evidence>
<dbReference type="Gene3D" id="3.40.50.150">
    <property type="entry name" value="Vaccinia Virus protein VP39"/>
    <property type="match status" value="1"/>
</dbReference>
<organism evidence="12 13">
    <name type="scientific">Streptomyces fodineus</name>
    <dbReference type="NCBI Taxonomy" id="1904616"/>
    <lineage>
        <taxon>Bacteria</taxon>
        <taxon>Bacillati</taxon>
        <taxon>Actinomycetota</taxon>
        <taxon>Actinomycetes</taxon>
        <taxon>Kitasatosporales</taxon>
        <taxon>Streptomycetaceae</taxon>
        <taxon>Streptomyces</taxon>
    </lineage>
</organism>
<sequence>MQTTYVDDIIPTRYAPDGRISSAISAPWLQAVMLEAARLRAGHRVLEVGSGGCNATLMAELVGPSGQFTTVDIAPDVTDRATRLLAAAGYDRVRVRTADAEHLPAGVVPEGGFDAVIVTVGACDLPWIGMVAEGGRLVAPLRLHQHV</sequence>
<evidence type="ECO:0000256" key="9">
    <source>
        <dbReference type="ARBA" id="ARBA00030757"/>
    </source>
</evidence>
<dbReference type="SUPFAM" id="SSF53335">
    <property type="entry name" value="S-adenosyl-L-methionine-dependent methyltransferases"/>
    <property type="match status" value="1"/>
</dbReference>
<keyword evidence="5" id="KW-0963">Cytoplasm</keyword>
<evidence type="ECO:0000256" key="8">
    <source>
        <dbReference type="ARBA" id="ARBA00022691"/>
    </source>
</evidence>
<evidence type="ECO:0000256" key="1">
    <source>
        <dbReference type="ARBA" id="ARBA00004496"/>
    </source>
</evidence>
<dbReference type="KEGG" id="spun:BFF78_37250"/>
<evidence type="ECO:0000256" key="5">
    <source>
        <dbReference type="ARBA" id="ARBA00022490"/>
    </source>
</evidence>
<keyword evidence="7" id="KW-0808">Transferase</keyword>
<comment type="subcellular location">
    <subcellularLocation>
        <location evidence="1">Cytoplasm</location>
    </subcellularLocation>
</comment>
<evidence type="ECO:0000313" key="12">
    <source>
        <dbReference type="EMBL" id="AOR35956.1"/>
    </source>
</evidence>
<evidence type="ECO:0000256" key="4">
    <source>
        <dbReference type="ARBA" id="ARBA00013346"/>
    </source>
</evidence>
<reference evidence="13" key="1">
    <citation type="submission" date="2016-09" db="EMBL/GenBank/DDBJ databases">
        <title>Streptomyces puniciscabiei strain:TW1S1 Genome sequencing and assembly.</title>
        <authorList>
            <person name="Kim M.-K."/>
            <person name="Kim S.B."/>
        </authorList>
    </citation>
    <scope>NUCLEOTIDE SEQUENCE [LARGE SCALE GENOMIC DNA]</scope>
    <source>
        <strain evidence="13">TW1S1</strain>
    </source>
</reference>
<dbReference type="InterPro" id="IPR000682">
    <property type="entry name" value="PCMT"/>
</dbReference>
<dbReference type="Proteomes" id="UP000094960">
    <property type="component" value="Chromosome"/>
</dbReference>
<evidence type="ECO:0000256" key="10">
    <source>
        <dbReference type="ARBA" id="ARBA00031323"/>
    </source>
</evidence>